<proteinExistence type="predicted"/>
<name>A0ABQ9HG39_9NEOP</name>
<feature type="region of interest" description="Disordered" evidence="1">
    <location>
        <begin position="622"/>
        <end position="713"/>
    </location>
</feature>
<feature type="compositionally biased region" description="Low complexity" evidence="1">
    <location>
        <begin position="622"/>
        <end position="632"/>
    </location>
</feature>
<feature type="compositionally biased region" description="Basic and acidic residues" evidence="1">
    <location>
        <begin position="261"/>
        <end position="281"/>
    </location>
</feature>
<accession>A0ABQ9HG39</accession>
<feature type="compositionally biased region" description="Basic and acidic residues" evidence="1">
    <location>
        <begin position="645"/>
        <end position="657"/>
    </location>
</feature>
<evidence type="ECO:0000313" key="2">
    <source>
        <dbReference type="EMBL" id="KAJ8883195.1"/>
    </source>
</evidence>
<evidence type="ECO:0000313" key="3">
    <source>
        <dbReference type="Proteomes" id="UP001159363"/>
    </source>
</evidence>
<feature type="compositionally biased region" description="Polar residues" evidence="1">
    <location>
        <begin position="158"/>
        <end position="168"/>
    </location>
</feature>
<gene>
    <name evidence="2" type="ORF">PR048_015035</name>
</gene>
<organism evidence="2 3">
    <name type="scientific">Dryococelus australis</name>
    <dbReference type="NCBI Taxonomy" id="614101"/>
    <lineage>
        <taxon>Eukaryota</taxon>
        <taxon>Metazoa</taxon>
        <taxon>Ecdysozoa</taxon>
        <taxon>Arthropoda</taxon>
        <taxon>Hexapoda</taxon>
        <taxon>Insecta</taxon>
        <taxon>Pterygota</taxon>
        <taxon>Neoptera</taxon>
        <taxon>Polyneoptera</taxon>
        <taxon>Phasmatodea</taxon>
        <taxon>Verophasmatodea</taxon>
        <taxon>Anareolatae</taxon>
        <taxon>Phasmatidae</taxon>
        <taxon>Eurycanthinae</taxon>
        <taxon>Dryococelus</taxon>
    </lineage>
</organism>
<reference evidence="2 3" key="1">
    <citation type="submission" date="2023-02" db="EMBL/GenBank/DDBJ databases">
        <title>LHISI_Scaffold_Assembly.</title>
        <authorList>
            <person name="Stuart O.P."/>
            <person name="Cleave R."/>
            <person name="Magrath M.J.L."/>
            <person name="Mikheyev A.S."/>
        </authorList>
    </citation>
    <scope>NUCLEOTIDE SEQUENCE [LARGE SCALE GENOMIC DNA]</scope>
    <source>
        <strain evidence="2">Daus_M_001</strain>
        <tissue evidence="2">Leg muscle</tissue>
    </source>
</reference>
<feature type="region of interest" description="Disordered" evidence="1">
    <location>
        <begin position="236"/>
        <end position="304"/>
    </location>
</feature>
<feature type="compositionally biased region" description="Basic residues" evidence="1">
    <location>
        <begin position="288"/>
        <end position="301"/>
    </location>
</feature>
<protein>
    <submittedName>
        <fullName evidence="2">Uncharacterized protein</fullName>
    </submittedName>
</protein>
<sequence>MAMSAFKCPAIINYCGRSLTNKDTNSLGVLTNQGQEVVSRTASRNGEGHYRHPKLSTLPRILHEMGGMLLCDSLLKKRSTILWEALVRTWSDLGHILSLIAVLSTIGVVRGPGRRRRDVKPSLNYREPSLYLGVRKRARLCTARAVVNPGLVKRARWSSVSPAGSTRRSASEKITPPPPAQTLFHRRSDGWPPSSDTALPRGRTKRRRASPVSRHTRSVFFPRARACSSRAGLRTPACAETEQALSSVRTQPLPGAGPSDDVLRRSHDTPDQCSSHTREHAPLAPARVHLHTPKLSKRRPPSRQLLSTLRIPRGSIGNVCYELLKVIPLDSKLTLPCQQTGELTSWLTWYFIDFRTSRCARARLATWFSDLTLLEPVLLATRVHQCARKLSVRHSGHDIFIVPRTSPRLVTLFASLAILRPMFHPRACALSTLWSVYTYLSYIGSLQARVIDGILHQSHDGLTLTSVPSRAFSAPADVHQRARKMSERLLIVYRIVKYSGGSEQLKSSTPMEVKRGKDGAATECNGWGTGVRRENPPVNGNVCLVFPMRKSRFCLIREPNPECAESISLVVSAEGDILGSIRGITTDSGSASVTSPFRSLFRGPKPGTDFCLSIMPRKLKSSLSRVSSQAQAKRLARSQESSEDAELRRQEQAERKATLRAAESPAETSAKAKRSSRASSRSEGLRDTYSNEKQAARQAALMASETPEQSQARRIANAEIQTERRRNFLSNTWSVFNNTAFNYDPLIDYKMTGFSPKFTLRGHIYHRLGSFLPADNLKHKFLELRKTVLKIQRNLHEHIILTKTFKTALRNMRKENYEVVIYADRTPHGEHEKRYNSPLINEIAAVGGDLFLSRDIVLRAHDNTLTRVADAHNDKKDIILKFHFLTLQQNNLFRTKKFLESERLSHISLNQKNLRVENYIHLQDAVSTLLKYFPSFHGKVRRVDNLNCRRNDNFLVQWRRKLRVKSALFIPVTRSQREYGDFPYFVFADLTPFFVITDCLSVYTLYISVKHSVNIRKFVNTVTMLIYTTAT</sequence>
<feature type="region of interest" description="Disordered" evidence="1">
    <location>
        <begin position="157"/>
        <end position="217"/>
    </location>
</feature>
<feature type="compositionally biased region" description="Basic residues" evidence="1">
    <location>
        <begin position="202"/>
        <end position="217"/>
    </location>
</feature>
<evidence type="ECO:0000256" key="1">
    <source>
        <dbReference type="SAM" id="MobiDB-lite"/>
    </source>
</evidence>
<keyword evidence="3" id="KW-1185">Reference proteome</keyword>
<dbReference type="Proteomes" id="UP001159363">
    <property type="component" value="Chromosome 4"/>
</dbReference>
<dbReference type="EMBL" id="JARBHB010000005">
    <property type="protein sequence ID" value="KAJ8883195.1"/>
    <property type="molecule type" value="Genomic_DNA"/>
</dbReference>
<comment type="caution">
    <text evidence="2">The sequence shown here is derived from an EMBL/GenBank/DDBJ whole genome shotgun (WGS) entry which is preliminary data.</text>
</comment>